<evidence type="ECO:0000256" key="2">
    <source>
        <dbReference type="SAM" id="Phobius"/>
    </source>
</evidence>
<reference evidence="4" key="1">
    <citation type="submission" date="2022-06" db="EMBL/GenBank/DDBJ databases">
        <authorList>
            <person name="Berger JAMES D."/>
            <person name="Berger JAMES D."/>
        </authorList>
    </citation>
    <scope>NUCLEOTIDE SEQUENCE [LARGE SCALE GENOMIC DNA]</scope>
</reference>
<feature type="compositionally biased region" description="Low complexity" evidence="1">
    <location>
        <begin position="411"/>
        <end position="445"/>
    </location>
</feature>
<evidence type="ECO:0000256" key="3">
    <source>
        <dbReference type="SAM" id="SignalP"/>
    </source>
</evidence>
<dbReference type="AlphaFoldDB" id="A0AA85KAI7"/>
<accession>A0AA85KAI7</accession>
<keyword evidence="3" id="KW-0732">Signal</keyword>
<feature type="transmembrane region" description="Helical" evidence="2">
    <location>
        <begin position="502"/>
        <end position="526"/>
    </location>
</feature>
<name>A0AA85KAI7_TRIRE</name>
<feature type="region of interest" description="Disordered" evidence="1">
    <location>
        <begin position="377"/>
        <end position="445"/>
    </location>
</feature>
<keyword evidence="2" id="KW-1133">Transmembrane helix</keyword>
<evidence type="ECO:0000256" key="1">
    <source>
        <dbReference type="SAM" id="MobiDB-lite"/>
    </source>
</evidence>
<evidence type="ECO:0000313" key="4">
    <source>
        <dbReference type="Proteomes" id="UP000050795"/>
    </source>
</evidence>
<keyword evidence="2" id="KW-0812">Transmembrane</keyword>
<feature type="chain" id="PRO_5041707867" evidence="3">
    <location>
        <begin position="25"/>
        <end position="541"/>
    </location>
</feature>
<sequence length="541" mass="61853">MNLIIFSLFIFTNLVMFYVNKVDGEDIQPSDLHTEIVNDSMNIGINDIMKVIETINSLSSKEYTSVDYHDDEVVDEDRNAEIIRYPRSVTPSPSPAELDSEYKNIPCSFKCILRPKINSRESKKVYSTALHLPDKNTAILDCFNSSVSINQTTEQNHLLNIKWNKSVTSQCVTHFTSRLLHIVIGTLSNETNGNLFTFTSSRMSTAIYNYILTHIKPITDLYITIALPLFRLDRSDFNRLSPWLRYISLDGKMLRHLDVMLVANLSLDYFIIQDCIRKEETMINPHESSLPDSRIELNRNRNNNNNNNNNIRNIENECLVYWRYSCPHYPEFILVADLKAHERRCPANTKRFQAVVLERSLDSEEYLQQESMMTTQPVVSSFRAKRSPKRTKTKVSQSPTIPTTQASSLLTTTEGKTITPSPTTTTTTTTTTKSSTPTPVVPSSSQLPLVSQLTSISLHNQTSTESCASMDKFIGELEDYLNKHSINSNNDCEEKLVWLRNMITVLVAILLLMTMILLAALIMLSYSIRQYMILKRENKIR</sequence>
<reference evidence="5" key="2">
    <citation type="submission" date="2023-11" db="UniProtKB">
        <authorList>
            <consortium name="WormBaseParasite"/>
        </authorList>
    </citation>
    <scope>IDENTIFICATION</scope>
</reference>
<feature type="compositionally biased region" description="Polar residues" evidence="1">
    <location>
        <begin position="394"/>
        <end position="410"/>
    </location>
</feature>
<keyword evidence="2" id="KW-0472">Membrane</keyword>
<dbReference type="WBParaSite" id="TREG1_72670.1">
    <property type="protein sequence ID" value="TREG1_72670.1"/>
    <property type="gene ID" value="TREG1_72670"/>
</dbReference>
<organism evidence="4 5">
    <name type="scientific">Trichobilharzia regenti</name>
    <name type="common">Nasal bird schistosome</name>
    <dbReference type="NCBI Taxonomy" id="157069"/>
    <lineage>
        <taxon>Eukaryota</taxon>
        <taxon>Metazoa</taxon>
        <taxon>Spiralia</taxon>
        <taxon>Lophotrochozoa</taxon>
        <taxon>Platyhelminthes</taxon>
        <taxon>Trematoda</taxon>
        <taxon>Digenea</taxon>
        <taxon>Strigeidida</taxon>
        <taxon>Schistosomatoidea</taxon>
        <taxon>Schistosomatidae</taxon>
        <taxon>Trichobilharzia</taxon>
    </lineage>
</organism>
<dbReference type="Proteomes" id="UP000050795">
    <property type="component" value="Unassembled WGS sequence"/>
</dbReference>
<keyword evidence="4" id="KW-1185">Reference proteome</keyword>
<feature type="signal peptide" evidence="3">
    <location>
        <begin position="1"/>
        <end position="24"/>
    </location>
</feature>
<feature type="compositionally biased region" description="Basic residues" evidence="1">
    <location>
        <begin position="383"/>
        <end position="393"/>
    </location>
</feature>
<evidence type="ECO:0000313" key="5">
    <source>
        <dbReference type="WBParaSite" id="TREG1_72670.1"/>
    </source>
</evidence>
<protein>
    <submittedName>
        <fullName evidence="5">Uncharacterized protein</fullName>
    </submittedName>
</protein>
<proteinExistence type="predicted"/>